<feature type="region of interest" description="Disordered" evidence="2">
    <location>
        <begin position="413"/>
        <end position="442"/>
    </location>
</feature>
<evidence type="ECO:0000259" key="3">
    <source>
        <dbReference type="Pfam" id="PF25541"/>
    </source>
</evidence>
<feature type="compositionally biased region" description="Pro residues" evidence="2">
    <location>
        <begin position="509"/>
        <end position="519"/>
    </location>
</feature>
<feature type="compositionally biased region" description="Low complexity" evidence="2">
    <location>
        <begin position="544"/>
        <end position="557"/>
    </location>
</feature>
<feature type="region of interest" description="Disordered" evidence="2">
    <location>
        <begin position="107"/>
        <end position="130"/>
    </location>
</feature>
<feature type="region of interest" description="Disordered" evidence="2">
    <location>
        <begin position="543"/>
        <end position="570"/>
    </location>
</feature>
<feature type="compositionally biased region" description="Polar residues" evidence="2">
    <location>
        <begin position="118"/>
        <end position="130"/>
    </location>
</feature>
<feature type="compositionally biased region" description="Polar residues" evidence="2">
    <location>
        <begin position="296"/>
        <end position="311"/>
    </location>
</feature>
<dbReference type="Pfam" id="PF25541">
    <property type="entry name" value="TBCA_PH"/>
    <property type="match status" value="1"/>
</dbReference>
<feature type="coiled-coil region" evidence="1">
    <location>
        <begin position="16"/>
        <end position="102"/>
    </location>
</feature>
<organism evidence="4">
    <name type="scientific">Timema shepardi</name>
    <name type="common">Walking stick</name>
    <dbReference type="NCBI Taxonomy" id="629360"/>
    <lineage>
        <taxon>Eukaryota</taxon>
        <taxon>Metazoa</taxon>
        <taxon>Ecdysozoa</taxon>
        <taxon>Arthropoda</taxon>
        <taxon>Hexapoda</taxon>
        <taxon>Insecta</taxon>
        <taxon>Pterygota</taxon>
        <taxon>Neoptera</taxon>
        <taxon>Polyneoptera</taxon>
        <taxon>Phasmatodea</taxon>
        <taxon>Timematodea</taxon>
        <taxon>Timematoidea</taxon>
        <taxon>Timematidae</taxon>
        <taxon>Timema</taxon>
    </lineage>
</organism>
<feature type="compositionally biased region" description="Basic and acidic residues" evidence="2">
    <location>
        <begin position="413"/>
        <end position="425"/>
    </location>
</feature>
<proteinExistence type="predicted"/>
<feature type="compositionally biased region" description="Polar residues" evidence="2">
    <location>
        <begin position="558"/>
        <end position="570"/>
    </location>
</feature>
<feature type="compositionally biased region" description="Pro residues" evidence="2">
    <location>
        <begin position="341"/>
        <end position="364"/>
    </location>
</feature>
<protein>
    <recommendedName>
        <fullName evidence="3">Pleckstrin homology domain-containing protein</fullName>
    </recommendedName>
</protein>
<evidence type="ECO:0000256" key="1">
    <source>
        <dbReference type="SAM" id="Coils"/>
    </source>
</evidence>
<dbReference type="EMBL" id="OC000693">
    <property type="protein sequence ID" value="CAD7258091.1"/>
    <property type="molecule type" value="Genomic_DNA"/>
</dbReference>
<dbReference type="PANTHER" id="PTHR12752:SF9">
    <property type="entry name" value="KRAMER, ISOFORM I"/>
    <property type="match status" value="1"/>
</dbReference>
<name>A0A7R9APH7_TIMSH</name>
<evidence type="ECO:0000256" key="2">
    <source>
        <dbReference type="SAM" id="MobiDB-lite"/>
    </source>
</evidence>
<keyword evidence="1" id="KW-0175">Coiled coil</keyword>
<feature type="compositionally biased region" description="Basic and acidic residues" evidence="2">
    <location>
        <begin position="622"/>
        <end position="634"/>
    </location>
</feature>
<dbReference type="AlphaFoldDB" id="A0A7R9APH7"/>
<accession>A0A7R9APH7</accession>
<feature type="domain" description="Pleckstrin homology" evidence="3">
    <location>
        <begin position="3"/>
        <end position="148"/>
    </location>
</feature>
<feature type="coiled-coil region" evidence="1">
    <location>
        <begin position="131"/>
        <end position="172"/>
    </location>
</feature>
<feature type="region of interest" description="Disordered" evidence="2">
    <location>
        <begin position="618"/>
        <end position="645"/>
    </location>
</feature>
<feature type="region of interest" description="Disordered" evidence="2">
    <location>
        <begin position="500"/>
        <end position="525"/>
    </location>
</feature>
<dbReference type="InterPro" id="IPR057971">
    <property type="entry name" value="PKHA4-7_TBCA"/>
</dbReference>
<dbReference type="PANTHER" id="PTHR12752">
    <property type="entry name" value="PHOSPHOINOSITOL 3-PHOSPHATE-BINDING PROTEIN"/>
    <property type="match status" value="1"/>
</dbReference>
<gene>
    <name evidence="4" type="ORF">TSIB3V08_LOCUS2333</name>
</gene>
<sequence>MFQAKVQELYRLDRLLQEESGTLQSLQQDKELLEKALGGLRHKLQGSRANPAEAERYRKQQRLLEKELSRIRLLLAHNSKKLEETVAENARLEQELVVLRQKWQASRRGSGQSRSMPMASSDSGSPSNGTTAALEAELRRVQQLVGDLQRQRQELSMQVRQLTEKSHSLVQQMRPGPTGVAVSLWSLPILQPLNVSPYLTMASAFFNCSVEDIEVPPYLQDSPILLKYLIVIFRFGYCAHFLEFFFNAPKLTVGWNKGVSRKGKGAGPIPGRKRHHSTWLETDLDSLVTLDHGLNSPASPQHQVSSPTPSHSPLYVNADTNKRIDTNSYDDGSVLDGEDLVPPPLPAPPELPPDYPPPPPPPPSEEAILNGGLEQQYCTQMDISEADDRMKRFYGIIPREKQQEIKTVRIVKRESERRQRDRDRSGNIGIPITNGNVTGGGKRIMISEDTGEIITTPHHEKSSLGRVLEEDTHHHETDMLTMQYPEDDPVLAQFHRSMSLPRGFGKRPPAIPPPPPVRVPSPRSDSVTALRNLVMGRQRVRFESCSGGSSSADSTNSQRTASPNSQNSAHRQLTAHEQLFGGGSHIYLTSPGSSEDMSPQLSPVFKSEAARAIVMEMASMRDSGDQPKKRVIPREKRRHHTVSSGRSLLDVDSTFSVMGSTRSCDDLDMERALRPRLNAPDVVRSTMSHKDFKYNENTIDSILGTPNKIVIPERYIPEQAPELSAEEQLQRMKKAESIRKMLSETSSVSRGEPKDTEEEQSSTLKKKMLADKKQREHLLQLNQILAKQVMEKSKIVAGLKVLVGATSIDGYRLVWIFVVRVKTMIVHSLSERTFMKALATLPLNMEPSFDEDDLSPVTPLPLFQQRDNYYS</sequence>
<evidence type="ECO:0000313" key="4">
    <source>
        <dbReference type="EMBL" id="CAD7258091.1"/>
    </source>
</evidence>
<feature type="region of interest" description="Disordered" evidence="2">
    <location>
        <begin position="734"/>
        <end position="763"/>
    </location>
</feature>
<reference evidence="4" key="1">
    <citation type="submission" date="2020-11" db="EMBL/GenBank/DDBJ databases">
        <authorList>
            <person name="Tran Van P."/>
        </authorList>
    </citation>
    <scope>NUCLEOTIDE SEQUENCE</scope>
</reference>
<feature type="region of interest" description="Disordered" evidence="2">
    <location>
        <begin position="290"/>
        <end position="368"/>
    </location>
</feature>